<accession>A0ABR4DZM1</accession>
<keyword evidence="2" id="KW-0812">Transmembrane</keyword>
<feature type="compositionally biased region" description="Low complexity" evidence="1">
    <location>
        <begin position="175"/>
        <end position="190"/>
    </location>
</feature>
<comment type="caution">
    <text evidence="3">The sequence shown here is derived from an EMBL/GenBank/DDBJ whole genome shotgun (WGS) entry which is preliminary data.</text>
</comment>
<feature type="compositionally biased region" description="Pro residues" evidence="1">
    <location>
        <begin position="205"/>
        <end position="215"/>
    </location>
</feature>
<sequence>MSFGFVVFQDPSSSASRTRPRFAISQSSDHQKQAAQAFSFRVVPKAVNQPGPTLPRPTPLNPHTRPDSDGIERENNRHLFSLQEAAAPGKRRHTKRGTAAGHRMLVRDLRRFSLVLGSAILLLLLCVRLVGPAGTETLLGLQVGDWPDGGSPTSPHVPSYTSPFAVASPSALEAAAALQKQQQQQQQTALTDGSKDEEAPLLSSPQPPPPPPSRPSGPSRFIGPNGEIVGFQPPAEVRPGGSGVLHTEIFSVSTRDRQYFPIRMGSAKVLNPNIIPHPRLEAAWIVVAQKRGDHDDDDDPQQGLVVEPSLELVCNAMFIDDALTCIGADGRGFGEPTTVPIRPTAGDVTKCTGELEFFNLNVGPHDARVFYGPRDPYTIYGSNSNFNCFGQWIQDFRGLVPDWGVDAVGSTTGGGGSFTHEFSSPAGTELQRPPPLGAVEKNWFLFWDSDNVHYVHYDITPRRAFARLNGDGSVGEDLAHHTAGRDGACLARYLPDVSALPFAQAQQGPGFHESVHQATNSLSVTLCRRADPGCVADDTNTFIFSVVHHKAYRDFHSVYEPYVVVFRQRAPFEMFAVSSRPVWISGRGTVRGNGGRADTTEMFYVTSIGWKTKGLKYHGYVDDVLFLAFGVEDERAAGIDVQAGSLLANLGLCDDGAGGVS</sequence>
<feature type="region of interest" description="Disordered" evidence="1">
    <location>
        <begin position="175"/>
        <end position="242"/>
    </location>
</feature>
<evidence type="ECO:0000313" key="4">
    <source>
        <dbReference type="Proteomes" id="UP001600888"/>
    </source>
</evidence>
<feature type="region of interest" description="Disordered" evidence="1">
    <location>
        <begin position="46"/>
        <end position="72"/>
    </location>
</feature>
<name>A0ABR4DZM1_9PEZI</name>
<gene>
    <name evidence="3" type="ORF">FJTKL_01974</name>
</gene>
<organism evidence="3 4">
    <name type="scientific">Diaporthe vaccinii</name>
    <dbReference type="NCBI Taxonomy" id="105482"/>
    <lineage>
        <taxon>Eukaryota</taxon>
        <taxon>Fungi</taxon>
        <taxon>Dikarya</taxon>
        <taxon>Ascomycota</taxon>
        <taxon>Pezizomycotina</taxon>
        <taxon>Sordariomycetes</taxon>
        <taxon>Sordariomycetidae</taxon>
        <taxon>Diaporthales</taxon>
        <taxon>Diaporthaceae</taxon>
        <taxon>Diaporthe</taxon>
        <taxon>Diaporthe eres species complex</taxon>
    </lineage>
</organism>
<dbReference type="EMBL" id="JBAWTH010000130">
    <property type="protein sequence ID" value="KAL2275589.1"/>
    <property type="molecule type" value="Genomic_DNA"/>
</dbReference>
<evidence type="ECO:0000313" key="3">
    <source>
        <dbReference type="EMBL" id="KAL2275589.1"/>
    </source>
</evidence>
<reference evidence="3 4" key="1">
    <citation type="submission" date="2024-03" db="EMBL/GenBank/DDBJ databases">
        <title>A high-quality draft genome sequence of Diaporthe vaccinii, a causative agent of upright dieback and viscid rot disease in cranberry plants.</title>
        <authorList>
            <person name="Sarrasin M."/>
            <person name="Lang B.F."/>
            <person name="Burger G."/>
        </authorList>
    </citation>
    <scope>NUCLEOTIDE SEQUENCE [LARGE SCALE GENOMIC DNA]</scope>
    <source>
        <strain evidence="3 4">IS7</strain>
    </source>
</reference>
<evidence type="ECO:0000256" key="1">
    <source>
        <dbReference type="SAM" id="MobiDB-lite"/>
    </source>
</evidence>
<proteinExistence type="predicted"/>
<evidence type="ECO:0000256" key="2">
    <source>
        <dbReference type="SAM" id="Phobius"/>
    </source>
</evidence>
<keyword evidence="4" id="KW-1185">Reference proteome</keyword>
<keyword evidence="2" id="KW-1133">Transmembrane helix</keyword>
<keyword evidence="2" id="KW-0472">Membrane</keyword>
<feature type="region of interest" description="Disordered" evidence="1">
    <location>
        <begin position="1"/>
        <end position="30"/>
    </location>
</feature>
<protein>
    <submittedName>
        <fullName evidence="3">Uncharacterized protein</fullName>
    </submittedName>
</protein>
<feature type="transmembrane region" description="Helical" evidence="2">
    <location>
        <begin position="112"/>
        <end position="131"/>
    </location>
</feature>
<dbReference type="Proteomes" id="UP001600888">
    <property type="component" value="Unassembled WGS sequence"/>
</dbReference>